<evidence type="ECO:0000256" key="2">
    <source>
        <dbReference type="ARBA" id="ARBA00004127"/>
    </source>
</evidence>
<evidence type="ECO:0000256" key="7">
    <source>
        <dbReference type="SAM" id="Phobius"/>
    </source>
</evidence>
<dbReference type="Gene3D" id="2.40.50.100">
    <property type="match status" value="1"/>
</dbReference>
<dbReference type="GO" id="GO:0005737">
    <property type="term" value="C:cytoplasm"/>
    <property type="evidence" value="ECO:0007669"/>
    <property type="project" value="TreeGrafter"/>
</dbReference>
<accession>C6BT37</accession>
<dbReference type="PANTHER" id="PTHR13325">
    <property type="entry name" value="PROTEASE M50 MEMBRANE-BOUND TRANSCRIPTION FACTOR SITE 2 PROTEASE"/>
    <property type="match status" value="1"/>
</dbReference>
<dbReference type="InterPro" id="IPR001193">
    <property type="entry name" value="MBTPS2"/>
</dbReference>
<dbReference type="HOGENOM" id="CLU_019354_1_0_7"/>
<feature type="transmembrane region" description="Helical" evidence="7">
    <location>
        <begin position="381"/>
        <end position="400"/>
    </location>
</feature>
<dbReference type="EMBL" id="CP001649">
    <property type="protein sequence ID" value="ACS79741.1"/>
    <property type="molecule type" value="Genomic_DNA"/>
</dbReference>
<dbReference type="AlphaFoldDB" id="C6BT37"/>
<keyword evidence="10" id="KW-1185">Reference proteome</keyword>
<evidence type="ECO:0000259" key="8">
    <source>
        <dbReference type="Pfam" id="PF02163"/>
    </source>
</evidence>
<feature type="transmembrane region" description="Helical" evidence="7">
    <location>
        <begin position="216"/>
        <end position="235"/>
    </location>
</feature>
<dbReference type="OrthoDB" id="9759690at2"/>
<comment type="cofactor">
    <cofactor evidence="1">
        <name>Zn(2+)</name>
        <dbReference type="ChEBI" id="CHEBI:29105"/>
    </cofactor>
</comment>
<feature type="domain" description="Peptidase M50" evidence="8">
    <location>
        <begin position="193"/>
        <end position="362"/>
    </location>
</feature>
<feature type="transmembrane region" description="Helical" evidence="7">
    <location>
        <begin position="350"/>
        <end position="375"/>
    </location>
</feature>
<proteinExistence type="inferred from homology"/>
<organism evidence="9 10">
    <name type="scientific">Maridesulfovibrio salexigens (strain ATCC 14822 / DSM 2638 / NCIMB 8403 / VKM B-1763)</name>
    <name type="common">Desulfovibrio salexigens</name>
    <dbReference type="NCBI Taxonomy" id="526222"/>
    <lineage>
        <taxon>Bacteria</taxon>
        <taxon>Pseudomonadati</taxon>
        <taxon>Thermodesulfobacteriota</taxon>
        <taxon>Desulfovibrionia</taxon>
        <taxon>Desulfovibrionales</taxon>
        <taxon>Desulfovibrionaceae</taxon>
        <taxon>Maridesulfovibrio</taxon>
    </lineage>
</organism>
<feature type="transmembrane region" description="Helical" evidence="7">
    <location>
        <begin position="147"/>
        <end position="167"/>
    </location>
</feature>
<evidence type="ECO:0000256" key="3">
    <source>
        <dbReference type="ARBA" id="ARBA00007931"/>
    </source>
</evidence>
<sequence>MMSGDTPLPILRPDLDIIPGPKAHDGSPTTVVYDPLARSYNRFSWFEFAVIRLLGQPRTLDEVVDLLKQETTMDPTAEEILSVCQELVREGLTINTLIQQPDQLEKEVKARTPHWFKWLLHHYLYFRIPLLRPDSFLRKTINYVRPLASNAAFTLYFICGIMGLILVSMRHEQFFHTFQYFFNFKGLLYYGTAITFVKIVHEFSHAYTAKAHGLRVPVMGVAFIVLWPVAYCDVTDAWRIPKQRKRLPVAAAGIIAELVIAGFCLVGWAFTQPGLLNSLFFVVSTASLISTLLVNLNPAMSFDGYYIFMDVSGIDNLRSRAFNYLRYLFRTFCLGMSLTAPEKPIGWRKFLYVTYSIYSWAYRFFLYIGIAVLVYYKFTKLLGIFLFLVEVWWFIALPIVKEITSVIKMRKMLTFNARLVTSLLLLVSLAAWLVWPRSHTYYFPAVVEARNMQQIYAPFSGVVTEIKGSRGKKVRAGDEILSIASVPLRAEISELSLQEKILDKEAQLLFIQHNFSAIPEKEEEKHQVASRLQGIKKRQEFYNISAQVSGVITEWDRNLKAGQHVRQNQVFGRIVNPEDFYFAAYIPEDKVDLLSEEGTVLFYPETGAEAVSGTIIKIGKSKTDSTRHIALTSLASGDIPATRDSYGNISLLEARYVVEISPDSPMGLPLGKSGKMRMQMVPRSYLIDMWHKVYRTLVRESNF</sequence>
<protein>
    <submittedName>
        <fullName evidence="9">Peptidase M50</fullName>
    </submittedName>
</protein>
<dbReference type="Proteomes" id="UP000002601">
    <property type="component" value="Chromosome"/>
</dbReference>
<evidence type="ECO:0000256" key="4">
    <source>
        <dbReference type="ARBA" id="ARBA00022692"/>
    </source>
</evidence>
<dbReference type="RefSeq" id="WP_015851557.1">
    <property type="nucleotide sequence ID" value="NC_012881.1"/>
</dbReference>
<feature type="transmembrane region" description="Helical" evidence="7">
    <location>
        <begin position="276"/>
        <end position="296"/>
    </location>
</feature>
<comment type="subcellular location">
    <subcellularLocation>
        <location evidence="2">Endomembrane system</location>
        <topology evidence="2">Multi-pass membrane protein</topology>
    </subcellularLocation>
</comment>
<feature type="transmembrane region" description="Helical" evidence="7">
    <location>
        <begin position="187"/>
        <end position="204"/>
    </location>
</feature>
<dbReference type="GO" id="GO:0016020">
    <property type="term" value="C:membrane"/>
    <property type="evidence" value="ECO:0007669"/>
    <property type="project" value="InterPro"/>
</dbReference>
<dbReference type="GO" id="GO:0031293">
    <property type="term" value="P:membrane protein intracellular domain proteolysis"/>
    <property type="evidence" value="ECO:0007669"/>
    <property type="project" value="TreeGrafter"/>
</dbReference>
<dbReference type="eggNOG" id="COG0845">
    <property type="taxonomic scope" value="Bacteria"/>
</dbReference>
<keyword evidence="6 7" id="KW-0472">Membrane</keyword>
<dbReference type="KEGG" id="dsa:Desal_1679"/>
<evidence type="ECO:0000313" key="9">
    <source>
        <dbReference type="EMBL" id="ACS79741.1"/>
    </source>
</evidence>
<name>C6BT37_MARSD</name>
<dbReference type="Pfam" id="PF02163">
    <property type="entry name" value="Peptidase_M50"/>
    <property type="match status" value="1"/>
</dbReference>
<evidence type="ECO:0000256" key="1">
    <source>
        <dbReference type="ARBA" id="ARBA00001947"/>
    </source>
</evidence>
<dbReference type="STRING" id="526222.Desal_1679"/>
<dbReference type="PANTHER" id="PTHR13325:SF3">
    <property type="entry name" value="MEMBRANE-BOUND TRANSCRIPTION FACTOR SITE-2 PROTEASE"/>
    <property type="match status" value="1"/>
</dbReference>
<reference evidence="9 10" key="1">
    <citation type="submission" date="2009-06" db="EMBL/GenBank/DDBJ databases">
        <title>Complete sequence of Desulfovibrio salexigens DSM 2638.</title>
        <authorList>
            <consortium name="US DOE Joint Genome Institute"/>
            <person name="Lucas S."/>
            <person name="Copeland A."/>
            <person name="Lapidus A."/>
            <person name="Glavina del Rio T."/>
            <person name="Tice H."/>
            <person name="Bruce D."/>
            <person name="Goodwin L."/>
            <person name="Pitluck S."/>
            <person name="Munk A.C."/>
            <person name="Brettin T."/>
            <person name="Detter J.C."/>
            <person name="Han C."/>
            <person name="Tapia R."/>
            <person name="Larimer F."/>
            <person name="Land M."/>
            <person name="Hauser L."/>
            <person name="Kyrpides N."/>
            <person name="Anderson I."/>
            <person name="Wall J.D."/>
            <person name="Arkin A.P."/>
            <person name="Dehal P."/>
            <person name="Chivian D."/>
            <person name="Giles B."/>
            <person name="Hazen T.C."/>
        </authorList>
    </citation>
    <scope>NUCLEOTIDE SEQUENCE [LARGE SCALE GENOMIC DNA]</scope>
    <source>
        <strain evidence="10">ATCC 14822 / DSM 2638 / NCIMB 8403 / VKM B-1763</strain>
    </source>
</reference>
<feature type="transmembrane region" description="Helical" evidence="7">
    <location>
        <begin position="247"/>
        <end position="270"/>
    </location>
</feature>
<comment type="similarity">
    <text evidence="3">Belongs to the peptidase M50B family.</text>
</comment>
<keyword evidence="5 7" id="KW-1133">Transmembrane helix</keyword>
<dbReference type="GO" id="GO:0004222">
    <property type="term" value="F:metalloendopeptidase activity"/>
    <property type="evidence" value="ECO:0007669"/>
    <property type="project" value="InterPro"/>
</dbReference>
<evidence type="ECO:0000256" key="6">
    <source>
        <dbReference type="ARBA" id="ARBA00023136"/>
    </source>
</evidence>
<dbReference type="InterPro" id="IPR008915">
    <property type="entry name" value="Peptidase_M50"/>
</dbReference>
<evidence type="ECO:0000256" key="5">
    <source>
        <dbReference type="ARBA" id="ARBA00022989"/>
    </source>
</evidence>
<evidence type="ECO:0000313" key="10">
    <source>
        <dbReference type="Proteomes" id="UP000002601"/>
    </source>
</evidence>
<gene>
    <name evidence="9" type="ordered locus">Desal_1679</name>
</gene>
<keyword evidence="4 7" id="KW-0812">Transmembrane</keyword>
<dbReference type="eggNOG" id="COG1994">
    <property type="taxonomic scope" value="Bacteria"/>
</dbReference>
<feature type="transmembrane region" description="Helical" evidence="7">
    <location>
        <begin position="412"/>
        <end position="435"/>
    </location>
</feature>
<dbReference type="GO" id="GO:0012505">
    <property type="term" value="C:endomembrane system"/>
    <property type="evidence" value="ECO:0007669"/>
    <property type="project" value="UniProtKB-SubCell"/>
</dbReference>